<dbReference type="Pfam" id="PF13289">
    <property type="entry name" value="SIR2_2"/>
    <property type="match status" value="1"/>
</dbReference>
<dbReference type="SUPFAM" id="SSF52467">
    <property type="entry name" value="DHS-like NAD/FAD-binding domain"/>
    <property type="match status" value="1"/>
</dbReference>
<evidence type="ECO:0000313" key="1">
    <source>
        <dbReference type="EMBL" id="MBC9984400.1"/>
    </source>
</evidence>
<gene>
    <name evidence="1" type="ORF">HA482_40185</name>
</gene>
<keyword evidence="2" id="KW-1185">Reference proteome</keyword>
<dbReference type="EMBL" id="JAATTO010000111">
    <property type="protein sequence ID" value="MBC9984400.1"/>
    <property type="molecule type" value="Genomic_DNA"/>
</dbReference>
<name>A0ABR7UKA8_9BRAD</name>
<proteinExistence type="predicted"/>
<evidence type="ECO:0000313" key="2">
    <source>
        <dbReference type="Proteomes" id="UP000639516"/>
    </source>
</evidence>
<accession>A0ABR7UKA8</accession>
<dbReference type="Gene3D" id="3.40.50.1220">
    <property type="entry name" value="TPP-binding domain"/>
    <property type="match status" value="1"/>
</dbReference>
<dbReference type="Proteomes" id="UP000639516">
    <property type="component" value="Unassembled WGS sequence"/>
</dbReference>
<comment type="caution">
    <text evidence="1">The sequence shown here is derived from an EMBL/GenBank/DDBJ whole genome shotgun (WGS) entry which is preliminary data.</text>
</comment>
<dbReference type="InterPro" id="IPR029035">
    <property type="entry name" value="DHS-like_NAD/FAD-binding_dom"/>
</dbReference>
<dbReference type="RefSeq" id="WP_188108201.1">
    <property type="nucleotide sequence ID" value="NZ_JAANIH010000112.1"/>
</dbReference>
<organism evidence="1 2">
    <name type="scientific">Bradyrhizobium campsiandrae</name>
    <dbReference type="NCBI Taxonomy" id="1729892"/>
    <lineage>
        <taxon>Bacteria</taxon>
        <taxon>Pseudomonadati</taxon>
        <taxon>Pseudomonadota</taxon>
        <taxon>Alphaproteobacteria</taxon>
        <taxon>Hyphomicrobiales</taxon>
        <taxon>Nitrobacteraceae</taxon>
        <taxon>Bradyrhizobium</taxon>
    </lineage>
</organism>
<reference evidence="1 2" key="1">
    <citation type="journal article" date="2020" name="Arch. Microbiol.">
        <title>Bradyrhizobium campsiandrae sp. nov., a nitrogen-fixing bacterial strain isolated from a native leguminous tree from the Amazon adapted to flooded conditions.</title>
        <authorList>
            <person name="Cabral Michel D."/>
            <person name="Martins da Costa E."/>
            <person name="Azarias Guimaraes A."/>
            <person name="Soares de Carvalho T."/>
            <person name="Santos de Castro Caputo P."/>
            <person name="Willems A."/>
            <person name="de Souza Moreira F.M."/>
        </authorList>
    </citation>
    <scope>NUCLEOTIDE SEQUENCE [LARGE SCALE GENOMIC DNA]</scope>
    <source>
        <strain evidence="2">INPA 384B</strain>
    </source>
</reference>
<sequence>MIDPLTALAFSVYENKGVYCLLLGSGISRPAQIPTGWEVTLDLVQRVAALQGVKDEADWAAWHKAKFGKEPNYSELLDQLASTPDERRSVLHSYIEPNAEDIEAGRKIPTRAHQAIARLVAAGHVRVIITTNFDRLTENALRENGVEPTVISSDDSLKGAVPLIHSRCYVVKIHGDYLDTRIRNTDAELGAYTQELNVLLDRIIDEHGLIVCGWSGDWDPALRSAITRAPNRRYPMFWATRGKLSAVADTVVGHRAGKVVTIEGADAFFERLEMLVSAQTDAQRPNPRSVDLLVASAKKFLARPEFGIQLDELIGAELRRIDSFIVSGGFQPLTGDWQSDFFALAVARYEAQTEILARIFGVLGRYGRGDEFRDAVEVITRLGHRAPASGFNFLVNLRTYPAVLLLYAYGIALLKAQRFADLFKLFSASINIGRDYAPTVVSHLLLSGWEGTEHDPWNLLFGKEQRRMALSDYLHGVFEKWTVDYLFTKGEFTTLYAQFELLGTLAYIGLANDKSTLQAALKAQSYVRAPMGRAVWDGRAARSILDGWKGELQPVLLEAGFARGDQDYLALAIESVVHLASNMRW</sequence>
<protein>
    <submittedName>
        <fullName evidence="1">SIR2 family protein</fullName>
    </submittedName>
</protein>